<name>A0ABW2TKD9_9PSEU</name>
<dbReference type="EMBL" id="JBHTEY010000004">
    <property type="protein sequence ID" value="MFC7614225.1"/>
    <property type="molecule type" value="Genomic_DNA"/>
</dbReference>
<comment type="caution">
    <text evidence="2">The sequence shown here is derived from an EMBL/GenBank/DDBJ whole genome shotgun (WGS) entry which is preliminary data.</text>
</comment>
<evidence type="ECO:0000256" key="1">
    <source>
        <dbReference type="SAM" id="MobiDB-lite"/>
    </source>
</evidence>
<sequence length="110" mass="11736">MQDVHAEGVTTDDRREREPELPEGADYSALDVEVRAGLRSLPKTLAERVGKHLAAAGLLIDDDPERALVHARYARARASRVGVVREATGLTAYHAGSGPRRSPSCAPPAG</sequence>
<dbReference type="Proteomes" id="UP001596512">
    <property type="component" value="Unassembled WGS sequence"/>
</dbReference>
<proteinExistence type="predicted"/>
<feature type="compositionally biased region" description="Basic and acidic residues" evidence="1">
    <location>
        <begin position="1"/>
        <end position="20"/>
    </location>
</feature>
<protein>
    <submittedName>
        <fullName evidence="2">Uncharacterized protein</fullName>
    </submittedName>
</protein>
<reference evidence="3" key="1">
    <citation type="journal article" date="2019" name="Int. J. Syst. Evol. Microbiol.">
        <title>The Global Catalogue of Microorganisms (GCM) 10K type strain sequencing project: providing services to taxonomists for standard genome sequencing and annotation.</title>
        <authorList>
            <consortium name="The Broad Institute Genomics Platform"/>
            <consortium name="The Broad Institute Genome Sequencing Center for Infectious Disease"/>
            <person name="Wu L."/>
            <person name="Ma J."/>
        </authorList>
    </citation>
    <scope>NUCLEOTIDE SEQUENCE [LARGE SCALE GENOMIC DNA]</scope>
    <source>
        <strain evidence="3">JCM 17695</strain>
    </source>
</reference>
<evidence type="ECO:0000313" key="3">
    <source>
        <dbReference type="Proteomes" id="UP001596512"/>
    </source>
</evidence>
<feature type="region of interest" description="Disordered" evidence="1">
    <location>
        <begin position="1"/>
        <end position="27"/>
    </location>
</feature>
<organism evidence="2 3">
    <name type="scientific">Actinokineospora soli</name>
    <dbReference type="NCBI Taxonomy" id="1048753"/>
    <lineage>
        <taxon>Bacteria</taxon>
        <taxon>Bacillati</taxon>
        <taxon>Actinomycetota</taxon>
        <taxon>Actinomycetes</taxon>
        <taxon>Pseudonocardiales</taxon>
        <taxon>Pseudonocardiaceae</taxon>
        <taxon>Actinokineospora</taxon>
    </lineage>
</organism>
<keyword evidence="3" id="KW-1185">Reference proteome</keyword>
<gene>
    <name evidence="2" type="ORF">ACFQV2_12485</name>
</gene>
<accession>A0ABW2TKD9</accession>
<evidence type="ECO:0000313" key="2">
    <source>
        <dbReference type="EMBL" id="MFC7614225.1"/>
    </source>
</evidence>